<feature type="transmembrane region" description="Helical" evidence="1">
    <location>
        <begin position="52"/>
        <end position="78"/>
    </location>
</feature>
<keyword evidence="1" id="KW-1133">Transmembrane helix</keyword>
<protein>
    <recommendedName>
        <fullName evidence="4">RDD domain-containing protein</fullName>
    </recommendedName>
</protein>
<keyword evidence="3" id="KW-1185">Reference proteome</keyword>
<dbReference type="RefSeq" id="WP_221252201.1">
    <property type="nucleotide sequence ID" value="NZ_AP024355.1"/>
</dbReference>
<sequence>MENPGDGLICSQIVMGVFALYVVVVSLLRIMAEREHSRLTAMKRIWGRSVGLVMHFVANVALPMVCGVVFLSSGIAGFGGNDELRRHDPVLHKYLQRHSSAAAEQPAELPPLVHPVDLDPSFRIAP</sequence>
<reference evidence="2 3" key="2">
    <citation type="journal article" date="2021" name="Int. J. Syst. Evol. Microbiol.">
        <title>Isolation and Polyphasic Characterization of Desulfuromonas versatilis sp. Nov., an Electrogenic Bacteria Capable of Versatile Metabolism Isolated from a Graphene Oxide-Reducing Enrichment Culture.</title>
        <authorList>
            <person name="Xie L."/>
            <person name="Yoshida N."/>
            <person name="Ishii S."/>
            <person name="Meng L."/>
        </authorList>
    </citation>
    <scope>NUCLEOTIDE SEQUENCE [LARGE SCALE GENOMIC DNA]</scope>
    <source>
        <strain evidence="2 3">NIT-T3</strain>
    </source>
</reference>
<proteinExistence type="predicted"/>
<evidence type="ECO:0000256" key="1">
    <source>
        <dbReference type="SAM" id="Phobius"/>
    </source>
</evidence>
<keyword evidence="1" id="KW-0472">Membrane</keyword>
<accession>A0ABN6DZ20</accession>
<evidence type="ECO:0000313" key="2">
    <source>
        <dbReference type="EMBL" id="BCR04749.1"/>
    </source>
</evidence>
<organism evidence="2 3">
    <name type="scientific">Desulfuromonas versatilis</name>
    <dbReference type="NCBI Taxonomy" id="2802975"/>
    <lineage>
        <taxon>Bacteria</taxon>
        <taxon>Pseudomonadati</taxon>
        <taxon>Thermodesulfobacteriota</taxon>
        <taxon>Desulfuromonadia</taxon>
        <taxon>Desulfuromonadales</taxon>
        <taxon>Desulfuromonadaceae</taxon>
        <taxon>Desulfuromonas</taxon>
    </lineage>
</organism>
<gene>
    <name evidence="2" type="ORF">DESUT3_18180</name>
</gene>
<name>A0ABN6DZ20_9BACT</name>
<dbReference type="EMBL" id="AP024355">
    <property type="protein sequence ID" value="BCR04749.1"/>
    <property type="molecule type" value="Genomic_DNA"/>
</dbReference>
<evidence type="ECO:0000313" key="3">
    <source>
        <dbReference type="Proteomes" id="UP001319827"/>
    </source>
</evidence>
<keyword evidence="1" id="KW-0812">Transmembrane</keyword>
<reference evidence="2 3" key="1">
    <citation type="journal article" date="2016" name="C (Basel)">
        <title>Selective Growth of and Electricity Production by Marine Exoelectrogenic Bacteria in Self-Aggregated Hydrogel of Microbially Reduced Graphene Oxide.</title>
        <authorList>
            <person name="Yoshida N."/>
            <person name="Goto Y."/>
            <person name="Miyata Y."/>
        </authorList>
    </citation>
    <scope>NUCLEOTIDE SEQUENCE [LARGE SCALE GENOMIC DNA]</scope>
    <source>
        <strain evidence="2 3">NIT-T3</strain>
    </source>
</reference>
<dbReference type="Proteomes" id="UP001319827">
    <property type="component" value="Chromosome"/>
</dbReference>
<feature type="transmembrane region" description="Helical" evidence="1">
    <location>
        <begin position="12"/>
        <end position="31"/>
    </location>
</feature>
<evidence type="ECO:0008006" key="4">
    <source>
        <dbReference type="Google" id="ProtNLM"/>
    </source>
</evidence>